<gene>
    <name evidence="1" type="ORF">Thi970DRAFT_00083</name>
</gene>
<name>H8YVK8_9GAMM</name>
<reference evidence="1 2" key="2">
    <citation type="submission" date="2011-11" db="EMBL/GenBank/DDBJ databases">
        <authorList>
            <consortium name="US DOE Joint Genome Institute"/>
            <person name="Lucas S."/>
            <person name="Han J."/>
            <person name="Lapidus A."/>
            <person name="Cheng J.-F."/>
            <person name="Goodwin L."/>
            <person name="Pitluck S."/>
            <person name="Peters L."/>
            <person name="Ovchinnikova G."/>
            <person name="Zhang X."/>
            <person name="Detter J.C."/>
            <person name="Han C."/>
            <person name="Tapia R."/>
            <person name="Land M."/>
            <person name="Hauser L."/>
            <person name="Kyrpides N."/>
            <person name="Ivanova N."/>
            <person name="Pagani I."/>
            <person name="Vogl K."/>
            <person name="Liu Z."/>
            <person name="Overmann J."/>
            <person name="Frigaard N.-U."/>
            <person name="Bryant D."/>
            <person name="Woyke T."/>
        </authorList>
    </citation>
    <scope>NUCLEOTIDE SEQUENCE [LARGE SCALE GENOMIC DNA]</scope>
    <source>
        <strain evidence="1 2">970</strain>
    </source>
</reference>
<dbReference type="AlphaFoldDB" id="H8YVK8"/>
<evidence type="ECO:0000313" key="2">
    <source>
        <dbReference type="Proteomes" id="UP000002964"/>
    </source>
</evidence>
<reference evidence="2" key="1">
    <citation type="submission" date="2011-06" db="EMBL/GenBank/DDBJ databases">
        <authorList>
            <consortium name="US DOE Joint Genome Institute (JGI-PGF)"/>
            <person name="Lucas S."/>
            <person name="Han J."/>
            <person name="Lapidus A."/>
            <person name="Cheng J.-F."/>
            <person name="Goodwin L."/>
            <person name="Pitluck S."/>
            <person name="Peters L."/>
            <person name="Land M.L."/>
            <person name="Hauser L."/>
            <person name="Vogl K."/>
            <person name="Liu Z."/>
            <person name="Overmann J."/>
            <person name="Frigaard N.-U."/>
            <person name="Bryant D.A."/>
            <person name="Woyke T.J."/>
        </authorList>
    </citation>
    <scope>NUCLEOTIDE SEQUENCE [LARGE SCALE GENOMIC DNA]</scope>
    <source>
        <strain evidence="2">970</strain>
    </source>
</reference>
<organism evidence="1 2">
    <name type="scientific">Thiorhodovibrio frisius</name>
    <dbReference type="NCBI Taxonomy" id="631362"/>
    <lineage>
        <taxon>Bacteria</taxon>
        <taxon>Pseudomonadati</taxon>
        <taxon>Pseudomonadota</taxon>
        <taxon>Gammaproteobacteria</taxon>
        <taxon>Chromatiales</taxon>
        <taxon>Chromatiaceae</taxon>
        <taxon>Thiorhodovibrio</taxon>
    </lineage>
</organism>
<proteinExistence type="predicted"/>
<accession>H8YVK8</accession>
<sequence length="32" mass="3381">MVDVLEDGLDVYQQAATNALSAKVSSVEQALD</sequence>
<dbReference type="Proteomes" id="UP000002964">
    <property type="component" value="Unassembled WGS sequence"/>
</dbReference>
<keyword evidence="2" id="KW-1185">Reference proteome</keyword>
<protein>
    <submittedName>
        <fullName evidence="1">Uncharacterized protein</fullName>
    </submittedName>
</protein>
<dbReference type="EMBL" id="JH603163">
    <property type="protein sequence ID" value="EIC23948.1"/>
    <property type="molecule type" value="Genomic_DNA"/>
</dbReference>
<dbReference type="HOGENOM" id="CLU_3391885_0_0_6"/>
<evidence type="ECO:0000313" key="1">
    <source>
        <dbReference type="EMBL" id="EIC23948.1"/>
    </source>
</evidence>